<evidence type="ECO:0000259" key="2">
    <source>
        <dbReference type="Pfam" id="PF24536"/>
    </source>
</evidence>
<dbReference type="PANTHER" id="PTHR14776:SF1">
    <property type="entry name" value="CADHERIN-LIKE AND PC-ESTERASE DOMAIN-CONTAINING PROTEIN 1"/>
    <property type="match status" value="1"/>
</dbReference>
<dbReference type="Pfam" id="PF24536">
    <property type="entry name" value="NXPE4_C"/>
    <property type="match status" value="1"/>
</dbReference>
<accession>A0A7M7MZB3</accession>
<dbReference type="PANTHER" id="PTHR14776">
    <property type="entry name" value="CADHERIN-LIKE AND PC-ESTERASE DOMAIN-CONTAINING PROTEIN 1"/>
    <property type="match status" value="1"/>
</dbReference>
<dbReference type="InterPro" id="IPR004344">
    <property type="entry name" value="TTL/TTLL_fam"/>
</dbReference>
<sequence>MAILTMTGQYVMHLLRHRVRDLVFLFIAILLLCLYLSCQNTNIGSSERLRGKGGNIAVKTGFKIDGDGYGSFIAGNGRENGKGGGHRFEGYRNILEGMDLGDRDGVLDTKEEEEKTLGEDTGGGEVLEKKTPLLIHLQKLEDERDLRFQDAAKVAMVRGEDDVIRRDLPFYKQALEKKGFKVIVQRDEAVNRVLGEVQTQVVSSHDDRADWEGWMILLCLSLGEAEETGCMQRSSQSRLEKHQKINRIPGMKDVLWRKDAFCYTTNEARKIPTVRRSQLAPVCWVLPAQFEEFMMTADAMGKDVRWVFKSPGGGIQVLQPTRDKDYERIKQYRSERAVVQQYFPNPLLIFGSPVSVHAYVLVTSINPLRAYIHSQGLVFFRHDYQKGFIKIPSRTWSLAQFRQYLVQSYGSQVTHTVFQNLETVITETLLIAEPSLVADFSQFFHPWEQPYRCSHCYQLLGFDIIFNSTFHPIVIEVTGQPHLQSSDVDQQWSNNIIKQTTVEESISLLFSNKRVAREVAAALNKLHIGILRFGCNDTGICLSDGDLEFLMTSRREQLSMDSFRPLYPSADIEKYSHLLQEIEHLTSSQPRHDDTIPLPTPPNTHSTKELHPILVATETMYLEEERGALSGMDEEGDEEGDDVGDKDDDGILIKNIYGLDPRRSDMKGPRCSEDPDTMYLLAALQTWPVLNMTFDPHQTDYHTEVAHDQIVIQIGAYAMSCDCEARLEDKYGVARPVNFTLGLGNNRINIYVVDITHSKPWVLDEYTVYIRRHHYRTSFTFIGLEERQAVCTLVQDCNLPYLSHHSCGLRLLADVSWSEVIAKATSLPFCTSGDAPGQWLVPCEKCSDERSCDWDKARWQPHDCRYREISQSEARQCLAGKKLLFIGDSTNRGIMYYLMERMNSSLYEWDKTHDTKLYTNLNDRQTSVSFSYYPQFWLPTKERPVFEQTFEQLLGIAGPLSNNSETVLVMGGVHWMAIHHLTVVQHVLHRTGLTGIQKIVKGLGAGFHQPVDGIHCLTIAEQRKVYLHNQGLQHAASQMGCQFVDTFNMTMARYRDFLEGKCACHFHKVEEMNSYRSQEGALHPQPNSKWVKGEDRTGLYHVTGRINAAYSEILLAQICDVR</sequence>
<dbReference type="PROSITE" id="PS51221">
    <property type="entry name" value="TTL"/>
    <property type="match status" value="1"/>
</dbReference>
<reference evidence="3" key="2">
    <citation type="submission" date="2021-01" db="UniProtKB">
        <authorList>
            <consortium name="EnsemblMetazoa"/>
        </authorList>
    </citation>
    <scope>IDENTIFICATION</scope>
</reference>
<evidence type="ECO:0000313" key="4">
    <source>
        <dbReference type="Proteomes" id="UP000007110"/>
    </source>
</evidence>
<name>A0A7M7MZB3_STRPU</name>
<protein>
    <recommendedName>
        <fullName evidence="2">NXPE C-terminal domain-containing protein</fullName>
    </recommendedName>
</protein>
<reference evidence="4" key="1">
    <citation type="submission" date="2015-02" db="EMBL/GenBank/DDBJ databases">
        <title>Genome sequencing for Strongylocentrotus purpuratus.</title>
        <authorList>
            <person name="Murali S."/>
            <person name="Liu Y."/>
            <person name="Vee V."/>
            <person name="English A."/>
            <person name="Wang M."/>
            <person name="Skinner E."/>
            <person name="Han Y."/>
            <person name="Muzny D.M."/>
            <person name="Worley K.C."/>
            <person name="Gibbs R.A."/>
        </authorList>
    </citation>
    <scope>NUCLEOTIDE SEQUENCE</scope>
</reference>
<evidence type="ECO:0000256" key="1">
    <source>
        <dbReference type="SAM" id="MobiDB-lite"/>
    </source>
</evidence>
<proteinExistence type="predicted"/>
<feature type="region of interest" description="Disordered" evidence="1">
    <location>
        <begin position="587"/>
        <end position="609"/>
    </location>
</feature>
<dbReference type="GeneID" id="593589"/>
<keyword evidence="4" id="KW-1185">Reference proteome</keyword>
<organism evidence="3 4">
    <name type="scientific">Strongylocentrotus purpuratus</name>
    <name type="common">Purple sea urchin</name>
    <dbReference type="NCBI Taxonomy" id="7668"/>
    <lineage>
        <taxon>Eukaryota</taxon>
        <taxon>Metazoa</taxon>
        <taxon>Echinodermata</taxon>
        <taxon>Eleutherozoa</taxon>
        <taxon>Echinozoa</taxon>
        <taxon>Echinoidea</taxon>
        <taxon>Euechinoidea</taxon>
        <taxon>Echinacea</taxon>
        <taxon>Camarodonta</taxon>
        <taxon>Echinidea</taxon>
        <taxon>Strongylocentrotidae</taxon>
        <taxon>Strongylocentrotus</taxon>
    </lineage>
</organism>
<dbReference type="AlphaFoldDB" id="A0A7M7MZB3"/>
<dbReference type="RefSeq" id="XP_030828397.1">
    <property type="nucleotide sequence ID" value="XM_030972537.1"/>
</dbReference>
<dbReference type="CTD" id="79974"/>
<feature type="domain" description="NXPE C-terminal" evidence="2">
    <location>
        <begin position="859"/>
        <end position="977"/>
    </location>
</feature>
<dbReference type="Proteomes" id="UP000007110">
    <property type="component" value="Unassembled WGS sequence"/>
</dbReference>
<dbReference type="Gene3D" id="3.30.470.20">
    <property type="entry name" value="ATP-grasp fold, B domain"/>
    <property type="match status" value="1"/>
</dbReference>
<dbReference type="EnsemblMetazoa" id="XM_030972537">
    <property type="protein sequence ID" value="XP_030828397"/>
    <property type="gene ID" value="LOC593589"/>
</dbReference>
<dbReference type="InterPro" id="IPR057106">
    <property type="entry name" value="NXPE4_C"/>
</dbReference>
<dbReference type="Pfam" id="PF03133">
    <property type="entry name" value="TTL"/>
    <property type="match status" value="2"/>
</dbReference>
<evidence type="ECO:0000313" key="3">
    <source>
        <dbReference type="EnsemblMetazoa" id="XP_030828397"/>
    </source>
</evidence>